<name>A0ABR7D666_9BACT</name>
<comment type="caution">
    <text evidence="2">The sequence shown here is derived from an EMBL/GenBank/DDBJ whole genome shotgun (WGS) entry which is preliminary data.</text>
</comment>
<gene>
    <name evidence="2" type="ORF">H8S64_17050</name>
</gene>
<accession>A0ABR7D666</accession>
<evidence type="ECO:0000313" key="2">
    <source>
        <dbReference type="EMBL" id="MBC5622800.1"/>
    </source>
</evidence>
<proteinExistence type="predicted"/>
<dbReference type="EMBL" id="JACOOH010000008">
    <property type="protein sequence ID" value="MBC5622800.1"/>
    <property type="molecule type" value="Genomic_DNA"/>
</dbReference>
<dbReference type="Proteomes" id="UP000646484">
    <property type="component" value="Unassembled WGS sequence"/>
</dbReference>
<organism evidence="2 3">
    <name type="scientific">Butyricimonas hominis</name>
    <dbReference type="NCBI Taxonomy" id="2763032"/>
    <lineage>
        <taxon>Bacteria</taxon>
        <taxon>Pseudomonadati</taxon>
        <taxon>Bacteroidota</taxon>
        <taxon>Bacteroidia</taxon>
        <taxon>Bacteroidales</taxon>
        <taxon>Odoribacteraceae</taxon>
        <taxon>Butyricimonas</taxon>
    </lineage>
</organism>
<sequence length="172" mass="18536">MNKNIFFTILLVVFMSVPVLFTSCNSCSDRRTGDIDKLPGVYRGEATIVLPDHVKAMVPPEAKGMIPEGPIPCGIEIQADTNETLALKLVDFTMPVRGITVDAATATITSTNGIFSLKGNGNVSVGSRKMSYTHEGTIKNDSLALDITVSIIPFVVEPKIVFKGKITRLPIL</sequence>
<feature type="domain" description="Lipocalin-like" evidence="1">
    <location>
        <begin position="72"/>
        <end position="164"/>
    </location>
</feature>
<dbReference type="InterPro" id="IPR024311">
    <property type="entry name" value="Lipocalin-like"/>
</dbReference>
<reference evidence="2 3" key="1">
    <citation type="submission" date="2020-08" db="EMBL/GenBank/DDBJ databases">
        <title>Genome public.</title>
        <authorList>
            <person name="Liu C."/>
            <person name="Sun Q."/>
        </authorList>
    </citation>
    <scope>NUCLEOTIDE SEQUENCE [LARGE SCALE GENOMIC DNA]</scope>
    <source>
        <strain evidence="2 3">NSJ-56</strain>
    </source>
</reference>
<dbReference type="RefSeq" id="WP_186977631.1">
    <property type="nucleotide sequence ID" value="NZ_JACOOH010000008.1"/>
</dbReference>
<evidence type="ECO:0000313" key="3">
    <source>
        <dbReference type="Proteomes" id="UP000646484"/>
    </source>
</evidence>
<dbReference type="Pfam" id="PF13944">
    <property type="entry name" value="Calycin_like"/>
    <property type="match status" value="1"/>
</dbReference>
<evidence type="ECO:0000259" key="1">
    <source>
        <dbReference type="Pfam" id="PF13944"/>
    </source>
</evidence>
<protein>
    <recommendedName>
        <fullName evidence="1">Lipocalin-like domain-containing protein</fullName>
    </recommendedName>
</protein>
<keyword evidence="3" id="KW-1185">Reference proteome</keyword>
<dbReference type="PROSITE" id="PS51257">
    <property type="entry name" value="PROKAR_LIPOPROTEIN"/>
    <property type="match status" value="1"/>
</dbReference>